<dbReference type="Pfam" id="PF01568">
    <property type="entry name" value="Molydop_binding"/>
    <property type="match status" value="1"/>
</dbReference>
<dbReference type="InterPro" id="IPR009010">
    <property type="entry name" value="Asp_de-COase-like_dom_sf"/>
</dbReference>
<dbReference type="Gene3D" id="3.30.2070.10">
    <property type="entry name" value="Formate dehydrogenase/DMSO reductase"/>
    <property type="match status" value="1"/>
</dbReference>
<evidence type="ECO:0000256" key="4">
    <source>
        <dbReference type="ARBA" id="ARBA00022723"/>
    </source>
</evidence>
<name>A0A212RCF0_9CHLR</name>
<keyword evidence="2" id="KW-0004">4Fe-4S</keyword>
<dbReference type="SUPFAM" id="SSF50692">
    <property type="entry name" value="ADC-like"/>
    <property type="match status" value="1"/>
</dbReference>
<dbReference type="SMART" id="SM00926">
    <property type="entry name" value="Molybdop_Fe4S4"/>
    <property type="match status" value="1"/>
</dbReference>
<dbReference type="GO" id="GO:0016491">
    <property type="term" value="F:oxidoreductase activity"/>
    <property type="evidence" value="ECO:0007669"/>
    <property type="project" value="UniProtKB-KW"/>
</dbReference>
<dbReference type="GO" id="GO:0043546">
    <property type="term" value="F:molybdopterin cofactor binding"/>
    <property type="evidence" value="ECO:0007669"/>
    <property type="project" value="InterPro"/>
</dbReference>
<dbReference type="Gene3D" id="3.40.228.10">
    <property type="entry name" value="Dimethylsulfoxide Reductase, domain 2"/>
    <property type="match status" value="1"/>
</dbReference>
<keyword evidence="11" id="KW-1185">Reference proteome</keyword>
<dbReference type="InterPro" id="IPR006657">
    <property type="entry name" value="MoPterin_dinucl-bd_dom"/>
</dbReference>
<dbReference type="Pfam" id="PF00384">
    <property type="entry name" value="Molybdopterin"/>
    <property type="match status" value="1"/>
</dbReference>
<organism evidence="10 11">
    <name type="scientific">Thermoflexus hugenholtzii JAD2</name>
    <dbReference type="NCBI Taxonomy" id="877466"/>
    <lineage>
        <taxon>Bacteria</taxon>
        <taxon>Bacillati</taxon>
        <taxon>Chloroflexota</taxon>
        <taxon>Thermoflexia</taxon>
        <taxon>Thermoflexales</taxon>
        <taxon>Thermoflexaceae</taxon>
        <taxon>Thermoflexus</taxon>
    </lineage>
</organism>
<dbReference type="InterPro" id="IPR006311">
    <property type="entry name" value="TAT_signal"/>
</dbReference>
<evidence type="ECO:0000256" key="7">
    <source>
        <dbReference type="ARBA" id="ARBA00023004"/>
    </source>
</evidence>
<evidence type="ECO:0000256" key="1">
    <source>
        <dbReference type="ARBA" id="ARBA00010312"/>
    </source>
</evidence>
<dbReference type="PANTHER" id="PTHR43742">
    <property type="entry name" value="TRIMETHYLAMINE-N-OXIDE REDUCTASE"/>
    <property type="match status" value="1"/>
</dbReference>
<accession>A0A212RCF0</accession>
<feature type="domain" description="4Fe-4S Mo/W bis-MGD-type" evidence="9">
    <location>
        <begin position="48"/>
        <end position="104"/>
    </location>
</feature>
<dbReference type="Pfam" id="PF04879">
    <property type="entry name" value="Molybdop_Fe4S4"/>
    <property type="match status" value="1"/>
</dbReference>
<dbReference type="PROSITE" id="PS51318">
    <property type="entry name" value="TAT"/>
    <property type="match status" value="1"/>
</dbReference>
<evidence type="ECO:0000256" key="8">
    <source>
        <dbReference type="ARBA" id="ARBA00023014"/>
    </source>
</evidence>
<dbReference type="Gene3D" id="3.40.50.740">
    <property type="match status" value="1"/>
</dbReference>
<dbReference type="PANTHER" id="PTHR43742:SF9">
    <property type="entry name" value="TETRATHIONATE REDUCTASE SUBUNIT A"/>
    <property type="match status" value="1"/>
</dbReference>
<keyword evidence="4" id="KW-0479">Metal-binding</keyword>
<reference evidence="11" key="1">
    <citation type="submission" date="2017-06" db="EMBL/GenBank/DDBJ databases">
        <authorList>
            <person name="Varghese N."/>
            <person name="Submissions S."/>
        </authorList>
    </citation>
    <scope>NUCLEOTIDE SEQUENCE [LARGE SCALE GENOMIC DNA]</scope>
    <source>
        <strain evidence="11">JAD2</strain>
    </source>
</reference>
<evidence type="ECO:0000256" key="5">
    <source>
        <dbReference type="ARBA" id="ARBA00022729"/>
    </source>
</evidence>
<dbReference type="InParanoid" id="A0A212RCF0"/>
<dbReference type="InterPro" id="IPR006656">
    <property type="entry name" value="Mopterin_OxRdtase"/>
</dbReference>
<sequence>MKLTRREFLRRGGALAGMWTGLSQLGEPVLAFLRTRGARWPWYRPDEVRITYNYCDMCMWRCGMLVYTVNGRVVKVEGNPKDPKSRGRLCGRGQAAVAHLYDPDRLRKPLIRTGERGTWSFREASWEEALDRAAEALARLRDQYGPESVAWFAHTTGDFWFGDYLPLAFGSPNVGKPATGLCLTPREVAAQITFGRGIGGHEPVDWENTRYIVLIGNHIGENAHNTVMQDFARALAQGAKLVVVDPRYSTAAMKAHRWLPIKPGTDTALLLAWMNVLITEGLYDREYIEKYTVGFERLAEHIRPFTPEWAAPITEIPAEVIREVAREMAAHRPQVVIPPGRHVVWYGNDTQRMRALFILNVLLGNVGRRGGLYLPRAPALDPYPHPPFPVEVAAGGCGAAAVGIRIPDTPGHPPRADGVGSKFATGPVVIQELIEPMITGQPYPIRGLVVYGVNLFHSIPNVPRTIEALKRLEFVLAIDVLPQEHLAWADIVLPEATFLERYDELWVASHRIPYIALREPAVEPLPDTRPGWWIARELGLRLGLADYFQWSSIEEYLNTRLMSVGLSLDRLREAGGVFTWPGKPYLEDYGEGETPFPTPSGKIEIYSEALARAGFDPLPVYEPVEEPPPGYFRLLYGRHPLHTFGKTQNNPWLAEVYPENEVWVNDEMAAALGLKNGDRVLLENQDGVRSGPVRVRATPRIRKDAVYLVHGFGHRGSRLSRAEGRGASDNLLITRYRLDPISGGAGMRVNFVRLIREV</sequence>
<dbReference type="CDD" id="cd02778">
    <property type="entry name" value="MopB_CT_Thiosulfate-R-like"/>
    <property type="match status" value="1"/>
</dbReference>
<dbReference type="GO" id="GO:0046872">
    <property type="term" value="F:metal ion binding"/>
    <property type="evidence" value="ECO:0007669"/>
    <property type="project" value="UniProtKB-KW"/>
</dbReference>
<evidence type="ECO:0000256" key="3">
    <source>
        <dbReference type="ARBA" id="ARBA00022505"/>
    </source>
</evidence>
<dbReference type="InterPro" id="IPR050612">
    <property type="entry name" value="Prok_Mopterin_Oxidored"/>
</dbReference>
<keyword evidence="6" id="KW-0560">Oxidoreductase</keyword>
<dbReference type="FunCoup" id="A0A212RCF0">
    <property type="interactions" value="127"/>
</dbReference>
<dbReference type="Gene3D" id="2.40.40.20">
    <property type="match status" value="1"/>
</dbReference>
<protein>
    <submittedName>
        <fullName evidence="10">Thiosulfate reductase / polysulfide reductase chain A</fullName>
    </submittedName>
</protein>
<keyword evidence="7" id="KW-0408">Iron</keyword>
<dbReference type="CDD" id="cd02755">
    <property type="entry name" value="MopB_Thiosulfate-R-like"/>
    <property type="match status" value="1"/>
</dbReference>
<keyword evidence="5" id="KW-0732">Signal</keyword>
<dbReference type="Proteomes" id="UP000197025">
    <property type="component" value="Unassembled WGS sequence"/>
</dbReference>
<keyword evidence="8" id="KW-0411">Iron-sulfur</keyword>
<dbReference type="InterPro" id="IPR006963">
    <property type="entry name" value="Mopterin_OxRdtase_4Fe-4S_dom"/>
</dbReference>
<comment type="similarity">
    <text evidence="1">Belongs to the prokaryotic molybdopterin-containing oxidoreductase family.</text>
</comment>
<evidence type="ECO:0000256" key="6">
    <source>
        <dbReference type="ARBA" id="ARBA00023002"/>
    </source>
</evidence>
<dbReference type="AlphaFoldDB" id="A0A212RCF0"/>
<proteinExistence type="inferred from homology"/>
<evidence type="ECO:0000313" key="11">
    <source>
        <dbReference type="Proteomes" id="UP000197025"/>
    </source>
</evidence>
<evidence type="ECO:0000313" key="10">
    <source>
        <dbReference type="EMBL" id="SNB69955.1"/>
    </source>
</evidence>
<dbReference type="PROSITE" id="PS51669">
    <property type="entry name" value="4FE4S_MOW_BIS_MGD"/>
    <property type="match status" value="1"/>
</dbReference>
<gene>
    <name evidence="10" type="ORF">SAMN02746019_00011170</name>
</gene>
<dbReference type="RefSeq" id="WP_200808173.1">
    <property type="nucleotide sequence ID" value="NZ_FYEK01000044.1"/>
</dbReference>
<evidence type="ECO:0000256" key="2">
    <source>
        <dbReference type="ARBA" id="ARBA00022485"/>
    </source>
</evidence>
<evidence type="ECO:0000259" key="9">
    <source>
        <dbReference type="PROSITE" id="PS51669"/>
    </source>
</evidence>
<dbReference type="EMBL" id="FYEK01000044">
    <property type="protein sequence ID" value="SNB69955.1"/>
    <property type="molecule type" value="Genomic_DNA"/>
</dbReference>
<dbReference type="Gene3D" id="2.20.25.90">
    <property type="entry name" value="ADC-like domains"/>
    <property type="match status" value="1"/>
</dbReference>
<dbReference type="SUPFAM" id="SSF53706">
    <property type="entry name" value="Formate dehydrogenase/DMSO reductase, domains 1-3"/>
    <property type="match status" value="1"/>
</dbReference>
<dbReference type="GO" id="GO:0051539">
    <property type="term" value="F:4 iron, 4 sulfur cluster binding"/>
    <property type="evidence" value="ECO:0007669"/>
    <property type="project" value="UniProtKB-KW"/>
</dbReference>
<keyword evidence="3" id="KW-0500">Molybdenum</keyword>